<dbReference type="PANTHER" id="PTHR12128:SF66">
    <property type="entry name" value="4-HYDROXY-2-OXOGLUTARATE ALDOLASE, MITOCHONDRIAL"/>
    <property type="match status" value="1"/>
</dbReference>
<evidence type="ECO:0000256" key="2">
    <source>
        <dbReference type="ARBA" id="ARBA00023270"/>
    </source>
</evidence>
<sequence length="247" mass="25935">MISGGYTAIATPFKDGLVDYEGLDQLIGFQIENGITGILAAGTTGESPTLKWDEHNKVIDFIAEKTKNKCIAIAGTGSNNTAETLEGSEHAVKAGADALLLVDPYYNGPSSLEIRKEYVSPVAAAHPEVEIIPYVIPGRTGCQLFPEDLALLEQRGISEELLTAAGIPVGEQTPQEQISTILEAGPGAQEGLDLLTGEDDAGAPGIPPFPTTPPPEAVIGSIGFPSRTNHNSTSVRPLFSTKSIRNS</sequence>
<dbReference type="PANTHER" id="PTHR12128">
    <property type="entry name" value="DIHYDRODIPICOLINATE SYNTHASE"/>
    <property type="match status" value="1"/>
</dbReference>
<dbReference type="InterPro" id="IPR020624">
    <property type="entry name" value="Schiff_base-form_aldolases_CS"/>
</dbReference>
<organism evidence="4">
    <name type="scientific">marine sediment metagenome</name>
    <dbReference type="NCBI Taxonomy" id="412755"/>
    <lineage>
        <taxon>unclassified sequences</taxon>
        <taxon>metagenomes</taxon>
        <taxon>ecological metagenomes</taxon>
    </lineage>
</organism>
<feature type="region of interest" description="Disordered" evidence="3">
    <location>
        <begin position="190"/>
        <end position="247"/>
    </location>
</feature>
<keyword evidence="2" id="KW-0704">Schiff base</keyword>
<reference evidence="4" key="1">
    <citation type="journal article" date="2015" name="Nature">
        <title>Complex archaea that bridge the gap between prokaryotes and eukaryotes.</title>
        <authorList>
            <person name="Spang A."/>
            <person name="Saw J.H."/>
            <person name="Jorgensen S.L."/>
            <person name="Zaremba-Niedzwiedzka K."/>
            <person name="Martijn J."/>
            <person name="Lind A.E."/>
            <person name="van Eijk R."/>
            <person name="Schleper C."/>
            <person name="Guy L."/>
            <person name="Ettema T.J."/>
        </authorList>
    </citation>
    <scope>NUCLEOTIDE SEQUENCE</scope>
</reference>
<evidence type="ECO:0000313" key="4">
    <source>
        <dbReference type="EMBL" id="KKL21286.1"/>
    </source>
</evidence>
<feature type="compositionally biased region" description="Polar residues" evidence="3">
    <location>
        <begin position="226"/>
        <end position="247"/>
    </location>
</feature>
<evidence type="ECO:0000256" key="3">
    <source>
        <dbReference type="SAM" id="MobiDB-lite"/>
    </source>
</evidence>
<accession>A0A0F9DUE7</accession>
<dbReference type="Pfam" id="PF00701">
    <property type="entry name" value="DHDPS"/>
    <property type="match status" value="1"/>
</dbReference>
<proteinExistence type="predicted"/>
<name>A0A0F9DUE7_9ZZZZ</name>
<feature type="compositionally biased region" description="Pro residues" evidence="3">
    <location>
        <begin position="205"/>
        <end position="216"/>
    </location>
</feature>
<dbReference type="GO" id="GO:0008840">
    <property type="term" value="F:4-hydroxy-tetrahydrodipicolinate synthase activity"/>
    <property type="evidence" value="ECO:0007669"/>
    <property type="project" value="TreeGrafter"/>
</dbReference>
<protein>
    <recommendedName>
        <fullName evidence="5">4-hydroxy-tetrahydrodipicolinate synthase</fullName>
    </recommendedName>
</protein>
<dbReference type="SMART" id="SM01130">
    <property type="entry name" value="DHDPS"/>
    <property type="match status" value="1"/>
</dbReference>
<dbReference type="PRINTS" id="PR00146">
    <property type="entry name" value="DHPICSNTHASE"/>
</dbReference>
<dbReference type="SUPFAM" id="SSF51569">
    <property type="entry name" value="Aldolase"/>
    <property type="match status" value="1"/>
</dbReference>
<dbReference type="Gene3D" id="3.20.20.70">
    <property type="entry name" value="Aldolase class I"/>
    <property type="match status" value="1"/>
</dbReference>
<evidence type="ECO:0008006" key="5">
    <source>
        <dbReference type="Google" id="ProtNLM"/>
    </source>
</evidence>
<keyword evidence="1" id="KW-0456">Lyase</keyword>
<dbReference type="EMBL" id="LAZR01037793">
    <property type="protein sequence ID" value="KKL21286.1"/>
    <property type="molecule type" value="Genomic_DNA"/>
</dbReference>
<dbReference type="PROSITE" id="PS00665">
    <property type="entry name" value="DHDPS_1"/>
    <property type="match status" value="1"/>
</dbReference>
<dbReference type="InterPro" id="IPR013785">
    <property type="entry name" value="Aldolase_TIM"/>
</dbReference>
<dbReference type="InterPro" id="IPR002220">
    <property type="entry name" value="DapA-like"/>
</dbReference>
<comment type="caution">
    <text evidence="4">The sequence shown here is derived from an EMBL/GenBank/DDBJ whole genome shotgun (WGS) entry which is preliminary data.</text>
</comment>
<gene>
    <name evidence="4" type="ORF">LCGC14_2446970</name>
</gene>
<evidence type="ECO:0000256" key="1">
    <source>
        <dbReference type="ARBA" id="ARBA00023239"/>
    </source>
</evidence>
<dbReference type="AlphaFoldDB" id="A0A0F9DUE7"/>